<dbReference type="GO" id="GO:0005576">
    <property type="term" value="C:extracellular region"/>
    <property type="evidence" value="ECO:0007669"/>
    <property type="project" value="InterPro"/>
</dbReference>
<accession>A0AA41XBR1</accession>
<dbReference type="SUPFAM" id="SSF51055">
    <property type="entry name" value="Carbohydrate binding domain"/>
    <property type="match status" value="2"/>
</dbReference>
<protein>
    <submittedName>
        <fullName evidence="5">Glycosyl hydrolase family 18 protein</fullName>
    </submittedName>
</protein>
<dbReference type="InterPro" id="IPR001223">
    <property type="entry name" value="Glyco_hydro18_cat"/>
</dbReference>
<evidence type="ECO:0000256" key="2">
    <source>
        <dbReference type="SAM" id="MobiDB-lite"/>
    </source>
</evidence>
<dbReference type="AlphaFoldDB" id="A0AA41XBR1"/>
<evidence type="ECO:0000313" key="5">
    <source>
        <dbReference type="EMBL" id="MCS5725262.1"/>
    </source>
</evidence>
<dbReference type="CDD" id="cd06543">
    <property type="entry name" value="GH18_PF-ChiA-like"/>
    <property type="match status" value="1"/>
</dbReference>
<dbReference type="EMBL" id="JANLCK010000002">
    <property type="protein sequence ID" value="MCS5725262.1"/>
    <property type="molecule type" value="Genomic_DNA"/>
</dbReference>
<dbReference type="PANTHER" id="PTHR42976">
    <property type="entry name" value="BIFUNCTIONAL CHITINASE/LYSOZYME-RELATED"/>
    <property type="match status" value="1"/>
</dbReference>
<feature type="compositionally biased region" description="Low complexity" evidence="2">
    <location>
        <begin position="108"/>
        <end position="126"/>
    </location>
</feature>
<dbReference type="GO" id="GO:0004553">
    <property type="term" value="F:hydrolase activity, hydrolyzing O-glycosyl compounds"/>
    <property type="evidence" value="ECO:0007669"/>
    <property type="project" value="InterPro"/>
</dbReference>
<dbReference type="InterPro" id="IPR017853">
    <property type="entry name" value="GH"/>
</dbReference>
<evidence type="ECO:0000313" key="6">
    <source>
        <dbReference type="Proteomes" id="UP001165587"/>
    </source>
</evidence>
<evidence type="ECO:0000259" key="4">
    <source>
        <dbReference type="PROSITE" id="PS51910"/>
    </source>
</evidence>
<feature type="region of interest" description="Disordered" evidence="2">
    <location>
        <begin position="405"/>
        <end position="425"/>
    </location>
</feature>
<evidence type="ECO:0000256" key="3">
    <source>
        <dbReference type="SAM" id="Phobius"/>
    </source>
</evidence>
<gene>
    <name evidence="5" type="ORF">N1028_05070</name>
</gene>
<dbReference type="CDD" id="cd12215">
    <property type="entry name" value="ChiC_BD"/>
    <property type="match status" value="2"/>
</dbReference>
<dbReference type="RefSeq" id="WP_259525736.1">
    <property type="nucleotide sequence ID" value="NZ_JANLCK010000002.1"/>
</dbReference>
<dbReference type="SMART" id="SM00495">
    <property type="entry name" value="ChtBD3"/>
    <property type="match status" value="2"/>
</dbReference>
<dbReference type="PROSITE" id="PS51910">
    <property type="entry name" value="GH18_2"/>
    <property type="match status" value="1"/>
</dbReference>
<dbReference type="Gene3D" id="3.20.20.80">
    <property type="entry name" value="Glycosidases"/>
    <property type="match status" value="1"/>
</dbReference>
<dbReference type="SUPFAM" id="SSF51445">
    <property type="entry name" value="(Trans)glycosidases"/>
    <property type="match status" value="1"/>
</dbReference>
<feature type="domain" description="GH18" evidence="4">
    <location>
        <begin position="61"/>
        <end position="402"/>
    </location>
</feature>
<feature type="region of interest" description="Disordered" evidence="2">
    <location>
        <begin position="523"/>
        <end position="562"/>
    </location>
</feature>
<name>A0AA41XBR1_9MICO</name>
<dbReference type="GO" id="GO:0030246">
    <property type="term" value="F:carbohydrate binding"/>
    <property type="evidence" value="ECO:0007669"/>
    <property type="project" value="InterPro"/>
</dbReference>
<dbReference type="InterPro" id="IPR052750">
    <property type="entry name" value="GH18_Chitinase"/>
</dbReference>
<dbReference type="Proteomes" id="UP001165587">
    <property type="component" value="Unassembled WGS sequence"/>
</dbReference>
<dbReference type="PANTHER" id="PTHR42976:SF1">
    <property type="entry name" value="GH18 DOMAIN-CONTAINING PROTEIN-RELATED"/>
    <property type="match status" value="1"/>
</dbReference>
<reference evidence="5" key="1">
    <citation type="submission" date="2022-08" db="EMBL/GenBank/DDBJ databases">
        <authorList>
            <person name="Deng Y."/>
            <person name="Han X.-F."/>
            <person name="Zhang Y.-Q."/>
        </authorList>
    </citation>
    <scope>NUCLEOTIDE SEQUENCE</scope>
    <source>
        <strain evidence="5">CPCC 203407</strain>
    </source>
</reference>
<dbReference type="GO" id="GO:0005975">
    <property type="term" value="P:carbohydrate metabolic process"/>
    <property type="evidence" value="ECO:0007669"/>
    <property type="project" value="InterPro"/>
</dbReference>
<organism evidence="5 6">
    <name type="scientific">Herbiconiux oxytropis</name>
    <dbReference type="NCBI Taxonomy" id="2970915"/>
    <lineage>
        <taxon>Bacteria</taxon>
        <taxon>Bacillati</taxon>
        <taxon>Actinomycetota</taxon>
        <taxon>Actinomycetes</taxon>
        <taxon>Micrococcales</taxon>
        <taxon>Microbacteriaceae</taxon>
        <taxon>Herbiconiux</taxon>
    </lineage>
</organism>
<keyword evidence="3" id="KW-1133">Transmembrane helix</keyword>
<feature type="region of interest" description="Disordered" evidence="2">
    <location>
        <begin position="100"/>
        <end position="126"/>
    </location>
</feature>
<dbReference type="Pfam" id="PF02839">
    <property type="entry name" value="CBM_5_12"/>
    <property type="match status" value="2"/>
</dbReference>
<feature type="transmembrane region" description="Helical" evidence="3">
    <location>
        <begin position="28"/>
        <end position="50"/>
    </location>
</feature>
<comment type="caution">
    <text evidence="5">The sequence shown here is derived from an EMBL/GenBank/DDBJ whole genome shotgun (WGS) entry which is preliminary data.</text>
</comment>
<evidence type="ECO:0000256" key="1">
    <source>
        <dbReference type="ARBA" id="ARBA00022801"/>
    </source>
</evidence>
<keyword evidence="1 5" id="KW-0378">Hydrolase</keyword>
<proteinExistence type="predicted"/>
<keyword evidence="3" id="KW-0812">Transmembrane</keyword>
<dbReference type="InterPro" id="IPR036573">
    <property type="entry name" value="CBM_sf_5/12"/>
</dbReference>
<keyword evidence="3" id="KW-0472">Membrane</keyword>
<sequence length="562" mass="58195">MSTLNPSSSPAPVPAGPHAGKRLSPLRVALGVVVVLGVVAAGLFGFRVFVVDQARADGLAPWFASYVDATVTPSFPFETPPTDAQRDVVLSFVVAASGPLSGSPGEQDGSSSADAPTGAAADPASGSCTPSWGTAYSLDGAAQSLDLDRRIARLRQQGGDVMVSFGGANNSELATACTDPEALKDAYEAVVDRYDLSTIDLDIEGGNLTDAAAGQRRAEAVAALQTERRAAGHDLAVWLTLPIGPSGLLEDGTDAVAQMLDAGVDLAGVNAMTMDYGVDLDGASLGRSSIDSLNGLHRQLGALYSAAGIELTDATLWSKIGATPMIGQNDVPAEVFSLADAQTLSTFAQDKQLGRLSMWSLNRDATCGPNYVDTRVVSNACSGVDQGDASFAGVLAQGFGGSPDAAADTVTTPEPTTPVVDDPATSPYPIWSESTSYLAGAKVVLHGNVYAAKWWTRGDTPDDPVLNDFETPWTLVGPVLPGEKPFALPSLPEGTFPTWTGAAIYEKGDRVLFEGTPYEAKWWTQGDSPAASSADTDGSPWVPLTESEMAELTAPQQSRPGG</sequence>
<dbReference type="InterPro" id="IPR003610">
    <property type="entry name" value="CBM5/12"/>
</dbReference>
<keyword evidence="6" id="KW-1185">Reference proteome</keyword>
<feature type="compositionally biased region" description="Polar residues" evidence="2">
    <location>
        <begin position="525"/>
        <end position="536"/>
    </location>
</feature>
<dbReference type="Gene3D" id="2.10.10.20">
    <property type="entry name" value="Carbohydrate-binding module superfamily 5/12"/>
    <property type="match status" value="2"/>
</dbReference>